<evidence type="ECO:0000313" key="3">
    <source>
        <dbReference type="Proteomes" id="UP000460287"/>
    </source>
</evidence>
<name>A0A7X2MY59_9CLOT</name>
<dbReference type="Proteomes" id="UP000460287">
    <property type="component" value="Unassembled WGS sequence"/>
</dbReference>
<evidence type="ECO:0000313" key="2">
    <source>
        <dbReference type="EMBL" id="MSR91242.1"/>
    </source>
</evidence>
<accession>A0A7X2MY59</accession>
<dbReference type="AlphaFoldDB" id="A0A7X2MY59"/>
<keyword evidence="3" id="KW-1185">Reference proteome</keyword>
<reference evidence="2 3" key="1">
    <citation type="submission" date="2019-08" db="EMBL/GenBank/DDBJ databases">
        <title>In-depth cultivation of the pig gut microbiome towards novel bacterial diversity and tailored functional studies.</title>
        <authorList>
            <person name="Wylensek D."/>
            <person name="Hitch T.C.A."/>
            <person name="Clavel T."/>
        </authorList>
    </citation>
    <scope>NUCLEOTIDE SEQUENCE [LARGE SCALE GENOMIC DNA]</scope>
    <source>
        <strain evidence="2 3">WCA-383-APC-5B</strain>
    </source>
</reference>
<feature type="transmembrane region" description="Helical" evidence="1">
    <location>
        <begin position="50"/>
        <end position="71"/>
    </location>
</feature>
<dbReference type="EMBL" id="VULX01000008">
    <property type="protein sequence ID" value="MSR91242.1"/>
    <property type="molecule type" value="Genomic_DNA"/>
</dbReference>
<evidence type="ECO:0000256" key="1">
    <source>
        <dbReference type="SAM" id="Phobius"/>
    </source>
</evidence>
<gene>
    <name evidence="2" type="ORF">FYJ33_07405</name>
</gene>
<protein>
    <submittedName>
        <fullName evidence="2">Uncharacterized protein</fullName>
    </submittedName>
</protein>
<comment type="caution">
    <text evidence="2">The sequence shown here is derived from an EMBL/GenBank/DDBJ whole genome shotgun (WGS) entry which is preliminary data.</text>
</comment>
<keyword evidence="1" id="KW-1133">Transmembrane helix</keyword>
<dbReference type="RefSeq" id="WP_154531122.1">
    <property type="nucleotide sequence ID" value="NZ_JAXFSD010000168.1"/>
</dbReference>
<organism evidence="2 3">
    <name type="scientific">Inconstantimicrobium porci</name>
    <dbReference type="NCBI Taxonomy" id="2652291"/>
    <lineage>
        <taxon>Bacteria</taxon>
        <taxon>Bacillati</taxon>
        <taxon>Bacillota</taxon>
        <taxon>Clostridia</taxon>
        <taxon>Eubacteriales</taxon>
        <taxon>Clostridiaceae</taxon>
        <taxon>Inconstantimicrobium</taxon>
    </lineage>
</organism>
<keyword evidence="1" id="KW-0472">Membrane</keyword>
<keyword evidence="1" id="KW-0812">Transmembrane</keyword>
<sequence>MIIKKVLVCCIIVPLAILEILTVVNPKKAYVIGKKDYDDEVNENGSGSPMLDRFLGVIGCLMTGILFYWLITM</sequence>
<proteinExistence type="predicted"/>